<organism evidence="1 2">
    <name type="scientific">Bartonella ancashensis</name>
    <dbReference type="NCBI Taxonomy" id="1318743"/>
    <lineage>
        <taxon>Bacteria</taxon>
        <taxon>Pseudomonadati</taxon>
        <taxon>Pseudomonadota</taxon>
        <taxon>Alphaproteobacteria</taxon>
        <taxon>Hyphomicrobiales</taxon>
        <taxon>Bartonellaceae</taxon>
        <taxon>Bartonella</taxon>
    </lineage>
</organism>
<proteinExistence type="predicted"/>
<name>A0A0M4LHK5_9HYPH</name>
<keyword evidence="2" id="KW-1185">Reference proteome</keyword>
<dbReference type="AlphaFoldDB" id="A0A0M4LHK5"/>
<reference evidence="1 2" key="1">
    <citation type="journal article" date="2015" name="Genome Announc.">
        <title>Complete Genome Sequence of Bartonella ancashensis Strain 20.00, Isolated from the Blood of a Patient with Verruga Peruana.</title>
        <authorList>
            <person name="Hang J."/>
            <person name="Mullins K.E."/>
            <person name="Clifford R.J."/>
            <person name="Onmus-Leone F."/>
            <person name="Yang Y."/>
            <person name="Jiang J."/>
            <person name="Leguia M."/>
            <person name="Kasper M.R."/>
            <person name="Maguina C."/>
            <person name="Lesho E.P."/>
            <person name="Jarman R.G."/>
            <person name="Richards A.L."/>
            <person name="Blazes D."/>
        </authorList>
    </citation>
    <scope>NUCLEOTIDE SEQUENCE [LARGE SCALE GENOMIC DNA]</scope>
    <source>
        <strain evidence="1 2">20.00</strain>
    </source>
</reference>
<dbReference type="EMBL" id="CP010401">
    <property type="protein sequence ID" value="ALE03018.1"/>
    <property type="molecule type" value="Genomic_DNA"/>
</dbReference>
<evidence type="ECO:0000313" key="2">
    <source>
        <dbReference type="Proteomes" id="UP000057213"/>
    </source>
</evidence>
<accession>A0A0M4LHK5</accession>
<dbReference type="STRING" id="1318743.PU02_0204"/>
<sequence length="149" mass="16859">MRQNAERCTAALSAAVSNYVDIFEHVEGQIIHAHQKDQERKRNCVMMPSKKLQTFLSLPKKQMKKSLSETSELEKELGNYTCALHARLSPNEHTAIKNSDYVKLSESIGTSVKQAKKIATTVKLIRNVQKQVKKPEINPSKEFTMAALF</sequence>
<gene>
    <name evidence="1" type="ORF">PU02_0204</name>
</gene>
<dbReference type="KEGG" id="banc:PU02_0204"/>
<protein>
    <submittedName>
        <fullName evidence="1">Uncharacterized protein</fullName>
    </submittedName>
</protein>
<evidence type="ECO:0000313" key="1">
    <source>
        <dbReference type="EMBL" id="ALE03018.1"/>
    </source>
</evidence>
<dbReference type="Proteomes" id="UP000057213">
    <property type="component" value="Chromosome"/>
</dbReference>
<dbReference type="PATRIC" id="fig|1318743.3.peg.212"/>